<dbReference type="InterPro" id="IPR046342">
    <property type="entry name" value="CBS_dom_sf"/>
</dbReference>
<keyword evidence="5" id="KW-0677">Repeat</keyword>
<dbReference type="CDD" id="cd04590">
    <property type="entry name" value="CBS_pair_CorC_HlyC_assoc"/>
    <property type="match status" value="1"/>
</dbReference>
<organism evidence="15 16">
    <name type="scientific">Nocardioides lentus</name>
    <dbReference type="NCBI Taxonomy" id="338077"/>
    <lineage>
        <taxon>Bacteria</taxon>
        <taxon>Bacillati</taxon>
        <taxon>Actinomycetota</taxon>
        <taxon>Actinomycetes</taxon>
        <taxon>Propionibacteriales</taxon>
        <taxon>Nocardioidaceae</taxon>
        <taxon>Nocardioides</taxon>
    </lineage>
</organism>
<dbReference type="InterPro" id="IPR005170">
    <property type="entry name" value="Transptr-assoc_dom"/>
</dbReference>
<evidence type="ECO:0000256" key="9">
    <source>
        <dbReference type="PROSITE-ProRule" id="PRU00703"/>
    </source>
</evidence>
<evidence type="ECO:0000256" key="8">
    <source>
        <dbReference type="ARBA" id="ARBA00023136"/>
    </source>
</evidence>
<keyword evidence="3" id="KW-1003">Cell membrane</keyword>
<dbReference type="PROSITE" id="PS51371">
    <property type="entry name" value="CBS"/>
    <property type="match status" value="2"/>
</dbReference>
<evidence type="ECO:0000256" key="4">
    <source>
        <dbReference type="ARBA" id="ARBA00022692"/>
    </source>
</evidence>
<feature type="domain" description="CBS" evidence="13">
    <location>
        <begin position="279"/>
        <end position="336"/>
    </location>
</feature>
<sequence length="447" mass="48190">MDIDTLYTAALVLVFVLIGGVFAGTEIALISLRSSQVDNMFERGGRAARVARVARDPNRFLSAVQIGVTVAGFFSAAFGASALAPDFVFLFTGIGIPEGVAGTVSLVALTLVIAYFSLVLGELVPKRLALQKSEALSLVVAPPLDRFAWLMRPVIWLLSKSTNAVLRVLGQDPHAVDEEVSEEELRMQIAQLKTLPQDEREILDDVFEAGERIVREVMTPRPRVTVLRSGTTVGEAVAAVTEHPYSRYPVTGESVDDVRGYLHARDLLGQEHDTPIDRLLRDLPGVPSSNRVLPTMSHLRAVGAHLAVVVDEHGGFEGIVALEDLVEELVGEIQDEYDGPVEESVIEAGDARLVDAGITLEEFGEHTGIELADGEYETVAGYVVARLERLAARGDVVRVDDHELVVTAMDGRRVSQVALRPVDPDDDAAHGTDHDPEATAASAGTEK</sequence>
<feature type="domain" description="CNNM transmembrane" evidence="14">
    <location>
        <begin position="1"/>
        <end position="199"/>
    </location>
</feature>
<comment type="caution">
    <text evidence="15">The sequence shown here is derived from an EMBL/GenBank/DDBJ whole genome shotgun (WGS) entry which is preliminary data.</text>
</comment>
<evidence type="ECO:0000256" key="5">
    <source>
        <dbReference type="ARBA" id="ARBA00022737"/>
    </source>
</evidence>
<dbReference type="InterPro" id="IPR016169">
    <property type="entry name" value="FAD-bd_PCMH_sub2"/>
</dbReference>
<dbReference type="PANTHER" id="PTHR43099">
    <property type="entry name" value="UPF0053 PROTEIN YRKA"/>
    <property type="match status" value="1"/>
</dbReference>
<evidence type="ECO:0000256" key="3">
    <source>
        <dbReference type="ARBA" id="ARBA00022475"/>
    </source>
</evidence>
<dbReference type="PROSITE" id="PS51846">
    <property type="entry name" value="CNNM"/>
    <property type="match status" value="1"/>
</dbReference>
<keyword evidence="16" id="KW-1185">Reference proteome</keyword>
<keyword evidence="6 10" id="KW-1133">Transmembrane helix</keyword>
<dbReference type="Gene3D" id="3.10.580.10">
    <property type="entry name" value="CBS-domain"/>
    <property type="match status" value="1"/>
</dbReference>
<dbReference type="Gene3D" id="3.30.465.10">
    <property type="match status" value="1"/>
</dbReference>
<feature type="transmembrane region" description="Helical" evidence="12">
    <location>
        <begin position="104"/>
        <end position="124"/>
    </location>
</feature>
<dbReference type="InterPro" id="IPR036318">
    <property type="entry name" value="FAD-bd_PCMH-like_sf"/>
</dbReference>
<comment type="similarity">
    <text evidence="2">Belongs to the UPF0053 family.</text>
</comment>
<feature type="region of interest" description="Disordered" evidence="11">
    <location>
        <begin position="421"/>
        <end position="447"/>
    </location>
</feature>
<evidence type="ECO:0000256" key="2">
    <source>
        <dbReference type="ARBA" id="ARBA00006337"/>
    </source>
</evidence>
<evidence type="ECO:0000313" key="15">
    <source>
        <dbReference type="EMBL" id="GAA1905369.1"/>
    </source>
</evidence>
<protein>
    <submittedName>
        <fullName evidence="15">Hemolysin family protein</fullName>
    </submittedName>
</protein>
<keyword evidence="8 10" id="KW-0472">Membrane</keyword>
<evidence type="ECO:0000256" key="11">
    <source>
        <dbReference type="SAM" id="MobiDB-lite"/>
    </source>
</evidence>
<gene>
    <name evidence="15" type="ORF">GCM10009737_02740</name>
</gene>
<evidence type="ECO:0000256" key="12">
    <source>
        <dbReference type="SAM" id="Phobius"/>
    </source>
</evidence>
<keyword evidence="7 9" id="KW-0129">CBS domain</keyword>
<dbReference type="Proteomes" id="UP001501612">
    <property type="component" value="Unassembled WGS sequence"/>
</dbReference>
<accession>A0ABP5A9Q0</accession>
<proteinExistence type="inferred from homology"/>
<feature type="transmembrane region" description="Helical" evidence="12">
    <location>
        <begin position="60"/>
        <end position="84"/>
    </location>
</feature>
<evidence type="ECO:0000256" key="1">
    <source>
        <dbReference type="ARBA" id="ARBA00004651"/>
    </source>
</evidence>
<reference evidence="16" key="1">
    <citation type="journal article" date="2019" name="Int. J. Syst. Evol. Microbiol.">
        <title>The Global Catalogue of Microorganisms (GCM) 10K type strain sequencing project: providing services to taxonomists for standard genome sequencing and annotation.</title>
        <authorList>
            <consortium name="The Broad Institute Genomics Platform"/>
            <consortium name="The Broad Institute Genome Sequencing Center for Infectious Disease"/>
            <person name="Wu L."/>
            <person name="Ma J."/>
        </authorList>
    </citation>
    <scope>NUCLEOTIDE SEQUENCE [LARGE SCALE GENOMIC DNA]</scope>
    <source>
        <strain evidence="16">JCM 14046</strain>
    </source>
</reference>
<dbReference type="SUPFAM" id="SSF54631">
    <property type="entry name" value="CBS-domain pair"/>
    <property type="match status" value="1"/>
</dbReference>
<dbReference type="InterPro" id="IPR000644">
    <property type="entry name" value="CBS_dom"/>
</dbReference>
<name>A0ABP5A9Q0_9ACTN</name>
<evidence type="ECO:0000259" key="13">
    <source>
        <dbReference type="PROSITE" id="PS51371"/>
    </source>
</evidence>
<feature type="transmembrane region" description="Helical" evidence="12">
    <location>
        <begin position="6"/>
        <end position="30"/>
    </location>
</feature>
<dbReference type="SMART" id="SM01091">
    <property type="entry name" value="CorC_HlyC"/>
    <property type="match status" value="1"/>
</dbReference>
<feature type="domain" description="CBS" evidence="13">
    <location>
        <begin position="218"/>
        <end position="278"/>
    </location>
</feature>
<dbReference type="PANTHER" id="PTHR43099:SF5">
    <property type="entry name" value="HLYC_CORC FAMILY TRANSPORTER"/>
    <property type="match status" value="1"/>
</dbReference>
<feature type="compositionally biased region" description="Basic and acidic residues" evidence="11">
    <location>
        <begin position="427"/>
        <end position="437"/>
    </location>
</feature>
<evidence type="ECO:0000256" key="10">
    <source>
        <dbReference type="PROSITE-ProRule" id="PRU01193"/>
    </source>
</evidence>
<keyword evidence="4 10" id="KW-0812">Transmembrane</keyword>
<dbReference type="InterPro" id="IPR051676">
    <property type="entry name" value="UPF0053_domain"/>
</dbReference>
<dbReference type="Pfam" id="PF00571">
    <property type="entry name" value="CBS"/>
    <property type="match status" value="1"/>
</dbReference>
<comment type="subcellular location">
    <subcellularLocation>
        <location evidence="1">Cell membrane</location>
        <topology evidence="1">Multi-pass membrane protein</topology>
    </subcellularLocation>
</comment>
<dbReference type="EMBL" id="BAAAMY010000001">
    <property type="protein sequence ID" value="GAA1905369.1"/>
    <property type="molecule type" value="Genomic_DNA"/>
</dbReference>
<evidence type="ECO:0000256" key="6">
    <source>
        <dbReference type="ARBA" id="ARBA00022989"/>
    </source>
</evidence>
<evidence type="ECO:0000256" key="7">
    <source>
        <dbReference type="ARBA" id="ARBA00023122"/>
    </source>
</evidence>
<dbReference type="SMART" id="SM00116">
    <property type="entry name" value="CBS"/>
    <property type="match status" value="2"/>
</dbReference>
<dbReference type="InterPro" id="IPR002550">
    <property type="entry name" value="CNNM"/>
</dbReference>
<dbReference type="SUPFAM" id="SSF56176">
    <property type="entry name" value="FAD-binding/transporter-associated domain-like"/>
    <property type="match status" value="1"/>
</dbReference>
<dbReference type="InterPro" id="IPR044751">
    <property type="entry name" value="Ion_transp-like_CBS"/>
</dbReference>
<dbReference type="Pfam" id="PF01595">
    <property type="entry name" value="CNNM"/>
    <property type="match status" value="1"/>
</dbReference>
<evidence type="ECO:0000313" key="16">
    <source>
        <dbReference type="Proteomes" id="UP001501612"/>
    </source>
</evidence>
<evidence type="ECO:0000259" key="14">
    <source>
        <dbReference type="PROSITE" id="PS51846"/>
    </source>
</evidence>
<dbReference type="Pfam" id="PF03471">
    <property type="entry name" value="CorC_HlyC"/>
    <property type="match status" value="1"/>
</dbReference>